<keyword evidence="3 11" id="KW-0378">Hydrolase</keyword>
<keyword evidence="5 11" id="KW-0067">ATP-binding</keyword>
<dbReference type="InterPro" id="IPR000212">
    <property type="entry name" value="DNA_helicase_UvrD/REP"/>
</dbReference>
<organism evidence="13">
    <name type="scientific">Thermosulfurimonas dismutans</name>
    <dbReference type="NCBI Taxonomy" id="999894"/>
    <lineage>
        <taxon>Bacteria</taxon>
        <taxon>Pseudomonadati</taxon>
        <taxon>Thermodesulfobacteriota</taxon>
        <taxon>Thermodesulfobacteria</taxon>
        <taxon>Thermodesulfobacteriales</taxon>
        <taxon>Thermodesulfobacteriaceae</taxon>
        <taxon>Thermosulfurimonas</taxon>
    </lineage>
</organism>
<evidence type="ECO:0000256" key="1">
    <source>
        <dbReference type="ARBA" id="ARBA00007613"/>
    </source>
</evidence>
<dbReference type="Pfam" id="PF13361">
    <property type="entry name" value="UvrD_C"/>
    <property type="match status" value="1"/>
</dbReference>
<dbReference type="GO" id="GO:0016787">
    <property type="term" value="F:hydrolase activity"/>
    <property type="evidence" value="ECO:0007669"/>
    <property type="project" value="UniProtKB-UniRule"/>
</dbReference>
<accession>A0A7C3CJL3</accession>
<dbReference type="PANTHER" id="PTHR11070">
    <property type="entry name" value="UVRD / RECB / PCRA DNA HELICASE FAMILY MEMBER"/>
    <property type="match status" value="1"/>
</dbReference>
<dbReference type="SUPFAM" id="SSF52540">
    <property type="entry name" value="P-loop containing nucleoside triphosphate hydrolases"/>
    <property type="match status" value="1"/>
</dbReference>
<dbReference type="Proteomes" id="UP000886043">
    <property type="component" value="Unassembled WGS sequence"/>
</dbReference>
<feature type="domain" description="UvrD-like helicase ATP-binding" evidence="12">
    <location>
        <begin position="3"/>
        <end position="242"/>
    </location>
</feature>
<reference evidence="13" key="1">
    <citation type="journal article" date="2020" name="mSystems">
        <title>Genome- and Community-Level Interaction Insights into Carbon Utilization and Element Cycling Functions of Hydrothermarchaeota in Hydrothermal Sediment.</title>
        <authorList>
            <person name="Zhou Z."/>
            <person name="Liu Y."/>
            <person name="Xu W."/>
            <person name="Pan J."/>
            <person name="Luo Z.H."/>
            <person name="Li M."/>
        </authorList>
    </citation>
    <scope>NUCLEOTIDE SEQUENCE [LARGE SCALE GENOMIC DNA]</scope>
    <source>
        <strain evidence="13">HyVt-483</strain>
    </source>
</reference>
<evidence type="ECO:0000256" key="11">
    <source>
        <dbReference type="PROSITE-ProRule" id="PRU00560"/>
    </source>
</evidence>
<dbReference type="InterPro" id="IPR003423">
    <property type="entry name" value="OMP_efflux"/>
</dbReference>
<evidence type="ECO:0000259" key="12">
    <source>
        <dbReference type="PROSITE" id="PS51198"/>
    </source>
</evidence>
<dbReference type="Gene3D" id="1.20.1600.10">
    <property type="entry name" value="Outer membrane efflux proteins (OEP)"/>
    <property type="match status" value="1"/>
</dbReference>
<dbReference type="Gene3D" id="3.40.50.300">
    <property type="entry name" value="P-loop containing nucleotide triphosphate hydrolases"/>
    <property type="match status" value="2"/>
</dbReference>
<dbReference type="EC" id="5.6.2.4" evidence="8"/>
<comment type="similarity">
    <text evidence="1">Belongs to the outer membrane factor (OMF) (TC 1.B.17) family.</text>
</comment>
<gene>
    <name evidence="13" type="ORF">ENJ40_01170</name>
</gene>
<evidence type="ECO:0000256" key="10">
    <source>
        <dbReference type="ARBA" id="ARBA00048988"/>
    </source>
</evidence>
<dbReference type="PANTHER" id="PTHR11070:SF2">
    <property type="entry name" value="ATP-DEPENDENT DNA HELICASE SRS2"/>
    <property type="match status" value="1"/>
</dbReference>
<evidence type="ECO:0000256" key="6">
    <source>
        <dbReference type="ARBA" id="ARBA00023235"/>
    </source>
</evidence>
<dbReference type="PROSITE" id="PS51198">
    <property type="entry name" value="UVRD_HELICASE_ATP_BIND"/>
    <property type="match status" value="1"/>
</dbReference>
<keyword evidence="4 11" id="KW-0347">Helicase</keyword>
<dbReference type="InterPro" id="IPR014016">
    <property type="entry name" value="UvrD-like_ATP-bd"/>
</dbReference>
<evidence type="ECO:0000256" key="7">
    <source>
        <dbReference type="ARBA" id="ARBA00034617"/>
    </source>
</evidence>
<dbReference type="GO" id="GO:0015562">
    <property type="term" value="F:efflux transmembrane transporter activity"/>
    <property type="evidence" value="ECO:0007669"/>
    <property type="project" value="InterPro"/>
</dbReference>
<dbReference type="SUPFAM" id="SSF56954">
    <property type="entry name" value="Outer membrane efflux proteins (OEP)"/>
    <property type="match status" value="1"/>
</dbReference>
<dbReference type="EMBL" id="DRMH01000012">
    <property type="protein sequence ID" value="HFC97056.1"/>
    <property type="molecule type" value="Genomic_DNA"/>
</dbReference>
<dbReference type="CDD" id="cd17932">
    <property type="entry name" value="DEXQc_UvrD"/>
    <property type="match status" value="1"/>
</dbReference>
<dbReference type="InterPro" id="IPR014017">
    <property type="entry name" value="DNA_helicase_UvrD-like_C"/>
</dbReference>
<keyword evidence="2 11" id="KW-0547">Nucleotide-binding</keyword>
<dbReference type="GO" id="GO:0043138">
    <property type="term" value="F:3'-5' DNA helicase activity"/>
    <property type="evidence" value="ECO:0007669"/>
    <property type="project" value="UniProtKB-EC"/>
</dbReference>
<feature type="binding site" evidence="11">
    <location>
        <begin position="24"/>
        <end position="31"/>
    </location>
    <ligand>
        <name>ATP</name>
        <dbReference type="ChEBI" id="CHEBI:30616"/>
    </ligand>
</feature>
<sequence>MKGFPLDEFQKRAAETPGPAMVIAGPGAGKTRLLLARVLHLLGRGVPPERIFLLTFTVKTCRELRERLSALGISGPRVETFHSLAYDLLYEAADAPPRLLSEEEATDLIQRLARKLKISGSPRKLLEAVRSGHPAYSSLRKAYLDYLSANDLYDYLRLLLAVPEKRPPFPPGYQVLIDECQDLSPEIFRFLSLFPAGGFFLVGDPAQAIYGFRGADPRALKTFLEGLAGLSIHTLALSYRVPERILATAESLREDLFSGSASLKAVRSGGEIRGWLFPSEKAEAIGVAKLVAELTGGVYLERAGEGLSPDEILVLARLRAVLSPVKETLLREGLPVAEPEVEAEERRQKLLRLADGLAAGSLTPEEVRREVRQLVPSLSDLLSGEERERLAARLRFLSTADLISVSREGVNLLTIHGAKGLEAEAVILVGAEEGLLPLNLFPDADPAEEKRLLYVALTRAKGRFFFTASGKRTLFGKRLPGRICPWLRHLPLTTEKGSRPRRAVQQGLFALLLLFLLVLPAGAESLRDFLRLQTPLLLRNHPVLSALRARIRAQENRIAPAGALPDPRVTFMVRNAGDPVPANTLGEEPMSMAGIKIEQTVPWKGKRKTRERIAALKAQELRLKWEEKSWELWRDLVRSALEIVYLEREAAILREMDGILRELEESARSRYQTGAGIQADILRAAVERGLLRERVARNLERQKVLRERLSRRLLFTRVSRLPKLELPAGLPSLPEEKRLSAFLEQAPRVVLYRLYLRERELRAHLAELEKRPDPKFFAGWYSRGTYPEIYEFGAGISIPLFISRKQDLLARAEKDEALAAGENLEDVKADLRYRLQGFLYQARTEAELVRLYEKEILPQDQADLDSARTYYLTGKLDFLNVLERARRLLEHRLSLCRHRVNYLAALAGIQALLGRTLVPELPGPQGGIP</sequence>
<dbReference type="GO" id="GO:0003677">
    <property type="term" value="F:DNA binding"/>
    <property type="evidence" value="ECO:0007669"/>
    <property type="project" value="InterPro"/>
</dbReference>
<evidence type="ECO:0000256" key="2">
    <source>
        <dbReference type="ARBA" id="ARBA00022741"/>
    </source>
</evidence>
<proteinExistence type="inferred from homology"/>
<dbReference type="GO" id="GO:0000725">
    <property type="term" value="P:recombinational repair"/>
    <property type="evidence" value="ECO:0007669"/>
    <property type="project" value="TreeGrafter"/>
</dbReference>
<evidence type="ECO:0000256" key="5">
    <source>
        <dbReference type="ARBA" id="ARBA00022840"/>
    </source>
</evidence>
<evidence type="ECO:0000256" key="4">
    <source>
        <dbReference type="ARBA" id="ARBA00022806"/>
    </source>
</evidence>
<comment type="catalytic activity">
    <reaction evidence="10">
        <text>ATP + H2O = ADP + phosphate + H(+)</text>
        <dbReference type="Rhea" id="RHEA:13065"/>
        <dbReference type="ChEBI" id="CHEBI:15377"/>
        <dbReference type="ChEBI" id="CHEBI:15378"/>
        <dbReference type="ChEBI" id="CHEBI:30616"/>
        <dbReference type="ChEBI" id="CHEBI:43474"/>
        <dbReference type="ChEBI" id="CHEBI:456216"/>
        <dbReference type="EC" id="5.6.2.4"/>
    </reaction>
</comment>
<comment type="catalytic activity">
    <reaction evidence="7">
        <text>Couples ATP hydrolysis with the unwinding of duplex DNA by translocating in the 3'-5' direction.</text>
        <dbReference type="EC" id="5.6.2.4"/>
    </reaction>
</comment>
<dbReference type="Pfam" id="PF00580">
    <property type="entry name" value="UvrD-helicase"/>
    <property type="match status" value="2"/>
</dbReference>
<dbReference type="GO" id="GO:0005524">
    <property type="term" value="F:ATP binding"/>
    <property type="evidence" value="ECO:0007669"/>
    <property type="project" value="UniProtKB-UniRule"/>
</dbReference>
<comment type="caution">
    <text evidence="13">The sequence shown here is derived from an EMBL/GenBank/DDBJ whole genome shotgun (WGS) entry which is preliminary data.</text>
</comment>
<evidence type="ECO:0000256" key="3">
    <source>
        <dbReference type="ARBA" id="ARBA00022801"/>
    </source>
</evidence>
<dbReference type="Pfam" id="PF02321">
    <property type="entry name" value="OEP"/>
    <property type="match status" value="1"/>
</dbReference>
<evidence type="ECO:0000256" key="8">
    <source>
        <dbReference type="ARBA" id="ARBA00034808"/>
    </source>
</evidence>
<dbReference type="InterPro" id="IPR027417">
    <property type="entry name" value="P-loop_NTPase"/>
</dbReference>
<keyword evidence="6" id="KW-0413">Isomerase</keyword>
<name>A0A7C3CJL3_9BACT</name>
<protein>
    <recommendedName>
        <fullName evidence="8">DNA 3'-5' helicase</fullName>
        <ecNumber evidence="8">5.6.2.4</ecNumber>
    </recommendedName>
    <alternativeName>
        <fullName evidence="9">DNA 3'-5' helicase II</fullName>
    </alternativeName>
</protein>
<evidence type="ECO:0000313" key="13">
    <source>
        <dbReference type="EMBL" id="HFC97056.1"/>
    </source>
</evidence>
<evidence type="ECO:0000256" key="9">
    <source>
        <dbReference type="ARBA" id="ARBA00034923"/>
    </source>
</evidence>
<dbReference type="AlphaFoldDB" id="A0A7C3CJL3"/>